<dbReference type="PROSITE" id="PS51169">
    <property type="entry name" value="CHORISMATE_MUT_3"/>
    <property type="match status" value="1"/>
</dbReference>
<evidence type="ECO:0000256" key="4">
    <source>
        <dbReference type="ARBA" id="ARBA00022605"/>
    </source>
</evidence>
<dbReference type="GO" id="GO:0009073">
    <property type="term" value="P:aromatic amino acid family biosynthetic process"/>
    <property type="evidence" value="ECO:0007669"/>
    <property type="project" value="UniProtKB-KW"/>
</dbReference>
<dbReference type="PANTHER" id="PTHR21145:SF16">
    <property type="entry name" value="CHORISMATE MUTASE"/>
    <property type="match status" value="1"/>
</dbReference>
<dbReference type="GO" id="GO:0008652">
    <property type="term" value="P:amino acid biosynthetic process"/>
    <property type="evidence" value="ECO:0007669"/>
    <property type="project" value="UniProtKB-KW"/>
</dbReference>
<keyword evidence="5" id="KW-0057">Aromatic amino acid biosynthesis</keyword>
<dbReference type="SUPFAM" id="SSF48600">
    <property type="entry name" value="Chorismate mutase II"/>
    <property type="match status" value="1"/>
</dbReference>
<dbReference type="GO" id="GO:0042803">
    <property type="term" value="F:protein homodimerization activity"/>
    <property type="evidence" value="ECO:0007669"/>
    <property type="project" value="UniProtKB-ARBA"/>
</dbReference>
<feature type="domain" description="Chorismate mutase" evidence="7">
    <location>
        <begin position="261"/>
        <end position="372"/>
    </location>
</feature>
<dbReference type="Pfam" id="PF01817">
    <property type="entry name" value="CM_2"/>
    <property type="match status" value="1"/>
</dbReference>
<keyword evidence="6" id="KW-0413">Isomerase</keyword>
<reference evidence="8 9" key="1">
    <citation type="journal article" date="2023" name="Life. Sci Alliance">
        <title>Evolutionary insights into 3D genome organization and epigenetic landscape of Vigna mungo.</title>
        <authorList>
            <person name="Junaid A."/>
            <person name="Singh B."/>
            <person name="Bhatia S."/>
        </authorList>
    </citation>
    <scope>NUCLEOTIDE SEQUENCE [LARGE SCALE GENOMIC DNA]</scope>
    <source>
        <strain evidence="8">Urdbean</strain>
    </source>
</reference>
<dbReference type="InterPro" id="IPR037039">
    <property type="entry name" value="CM_AroQ_sf_eucaryotic"/>
</dbReference>
<dbReference type="GO" id="GO:0004106">
    <property type="term" value="F:chorismate mutase activity"/>
    <property type="evidence" value="ECO:0007669"/>
    <property type="project" value="UniProtKB-EC"/>
</dbReference>
<dbReference type="InterPro" id="IPR036263">
    <property type="entry name" value="Chorismate_II_sf"/>
</dbReference>
<dbReference type="EMBL" id="CP144690">
    <property type="protein sequence ID" value="WVY89557.1"/>
    <property type="molecule type" value="Genomic_DNA"/>
</dbReference>
<dbReference type="PANTHER" id="PTHR21145">
    <property type="entry name" value="CHORISMATE MUTASE"/>
    <property type="match status" value="1"/>
</dbReference>
<keyword evidence="4" id="KW-0028">Amino-acid biosynthesis</keyword>
<sequence length="381" mass="43609">MWDPHVCLRLWQVPTRKEDGNTNTQLSSFQSTNVFSFLHYQFINPFHPLSSSLSFLCYIKYKPQKGSLIKLQFKFPQPHFISCTFIPRYVLGVSVSTSWVDEMMHRFSLVILVLTICGVRCRMAKAEENVYTLASVREDLIRQEDTIIYGLIERAKFPSNSHTYDEKYAQIPGFSGSLVEFVVKNTEDVQAKSKLQAGRYTNPEENPFFPENLPPTSVPSYPFSQFLHPGAASININKSVWKMYLQDLLPLLATSGDDGNYAQTAAADLSLLQAISRRIHYGKFVAEVKFRDAPQDYEPLIRAKDREGLMKLLTFTSVEETVRKRVEKKATVFGQEVSLDSDNDGKGKSKFDPTVASRLYKNWVIPLTKEVQVEYLLRRVD</sequence>
<evidence type="ECO:0000256" key="2">
    <source>
        <dbReference type="ARBA" id="ARBA00004817"/>
    </source>
</evidence>
<evidence type="ECO:0000313" key="9">
    <source>
        <dbReference type="Proteomes" id="UP001374535"/>
    </source>
</evidence>
<comment type="pathway">
    <text evidence="2">Metabolic intermediate biosynthesis; prephenate biosynthesis; prephenate from chorismate: step 1/1.</text>
</comment>
<dbReference type="AlphaFoldDB" id="A0AAQ3MEE3"/>
<evidence type="ECO:0000313" key="8">
    <source>
        <dbReference type="EMBL" id="WVY89557.1"/>
    </source>
</evidence>
<accession>A0AAQ3MEE3</accession>
<evidence type="ECO:0000256" key="5">
    <source>
        <dbReference type="ARBA" id="ARBA00023141"/>
    </source>
</evidence>
<evidence type="ECO:0000256" key="3">
    <source>
        <dbReference type="ARBA" id="ARBA00012404"/>
    </source>
</evidence>
<gene>
    <name evidence="8" type="ORF">V8G54_035071</name>
</gene>
<dbReference type="InterPro" id="IPR002701">
    <property type="entry name" value="CM_II_prokaryot"/>
</dbReference>
<keyword evidence="9" id="KW-1185">Reference proteome</keyword>
<dbReference type="EC" id="5.4.99.5" evidence="3"/>
<dbReference type="Proteomes" id="UP001374535">
    <property type="component" value="Chromosome 11"/>
</dbReference>
<dbReference type="InterPro" id="IPR008238">
    <property type="entry name" value="Chorismate_mutase_AroQ_euk"/>
</dbReference>
<evidence type="ECO:0000256" key="6">
    <source>
        <dbReference type="ARBA" id="ARBA00023235"/>
    </source>
</evidence>
<dbReference type="GO" id="GO:0046417">
    <property type="term" value="P:chorismate metabolic process"/>
    <property type="evidence" value="ECO:0007669"/>
    <property type="project" value="InterPro"/>
</dbReference>
<dbReference type="GO" id="GO:0005737">
    <property type="term" value="C:cytoplasm"/>
    <property type="evidence" value="ECO:0007669"/>
    <property type="project" value="TreeGrafter"/>
</dbReference>
<organism evidence="8 9">
    <name type="scientific">Vigna mungo</name>
    <name type="common">Black gram</name>
    <name type="synonym">Phaseolus mungo</name>
    <dbReference type="NCBI Taxonomy" id="3915"/>
    <lineage>
        <taxon>Eukaryota</taxon>
        <taxon>Viridiplantae</taxon>
        <taxon>Streptophyta</taxon>
        <taxon>Embryophyta</taxon>
        <taxon>Tracheophyta</taxon>
        <taxon>Spermatophyta</taxon>
        <taxon>Magnoliopsida</taxon>
        <taxon>eudicotyledons</taxon>
        <taxon>Gunneridae</taxon>
        <taxon>Pentapetalae</taxon>
        <taxon>rosids</taxon>
        <taxon>fabids</taxon>
        <taxon>Fabales</taxon>
        <taxon>Fabaceae</taxon>
        <taxon>Papilionoideae</taxon>
        <taxon>50 kb inversion clade</taxon>
        <taxon>NPAAA clade</taxon>
        <taxon>indigoferoid/millettioid clade</taxon>
        <taxon>Phaseoleae</taxon>
        <taxon>Vigna</taxon>
    </lineage>
</organism>
<dbReference type="Gene3D" id="1.10.590.10">
    <property type="entry name" value="Chorismate mutase, AroQ class superfamily, eukaryotic"/>
    <property type="match status" value="1"/>
</dbReference>
<dbReference type="FunFam" id="1.10.590.10:FF:000001">
    <property type="entry name" value="Chorismate mutase"/>
    <property type="match status" value="1"/>
</dbReference>
<evidence type="ECO:0000259" key="7">
    <source>
        <dbReference type="Pfam" id="PF01817"/>
    </source>
</evidence>
<proteinExistence type="predicted"/>
<comment type="catalytic activity">
    <reaction evidence="1">
        <text>chorismate = prephenate</text>
        <dbReference type="Rhea" id="RHEA:13897"/>
        <dbReference type="ChEBI" id="CHEBI:29748"/>
        <dbReference type="ChEBI" id="CHEBI:29934"/>
        <dbReference type="EC" id="5.4.99.5"/>
    </reaction>
</comment>
<evidence type="ECO:0000256" key="1">
    <source>
        <dbReference type="ARBA" id="ARBA00000824"/>
    </source>
</evidence>
<protein>
    <recommendedName>
        <fullName evidence="3">chorismate mutase</fullName>
        <ecNumber evidence="3">5.4.99.5</ecNumber>
    </recommendedName>
</protein>
<dbReference type="GO" id="GO:1901747">
    <property type="term" value="P:prephenate(2-) biosynthetic process"/>
    <property type="evidence" value="ECO:0007669"/>
    <property type="project" value="UniProtKB-ARBA"/>
</dbReference>
<dbReference type="NCBIfam" id="TIGR01802">
    <property type="entry name" value="CM_pl-yst"/>
    <property type="match status" value="1"/>
</dbReference>
<name>A0AAQ3MEE3_VIGMU</name>